<feature type="domain" description="Release factor glutamine methyltransferase N-terminal" evidence="7">
    <location>
        <begin position="5"/>
        <end position="71"/>
    </location>
</feature>
<gene>
    <name evidence="5" type="primary">prmC</name>
    <name evidence="8" type="ORF">AVDCRST_MAG91-2169</name>
</gene>
<dbReference type="AlphaFoldDB" id="A0A6J4TF99"/>
<feature type="binding site" evidence="5">
    <location>
        <begin position="182"/>
        <end position="185"/>
    </location>
    <ligand>
        <name>substrate</name>
    </ligand>
</feature>
<sequence length="272" mass="28151">MKVREALAVAAERLRPVSDTPRLDAELLAAHAIGVTREALLMGGLDGDAPASLAPLLDRRAAGEPVAYITGRQDFWTLSLAVTPDVLIPRADSETLIEAAVARLRGRPPSRILDLGTGSGALLLAALDHWPDATGLGVDVSPGALAVAAGNAEALGLAGRAAFRLGDWTAGIDERFDLILCNPPYVEDGARLAHGVVGFEPHGALFAGANGLDCYRLLASRLDGVAAPGAIACVEIGAGQAASAGALFTACGWMSETFRDLAGRDRCLMLER</sequence>
<dbReference type="PROSITE" id="PS00092">
    <property type="entry name" value="N6_MTASE"/>
    <property type="match status" value="1"/>
</dbReference>
<dbReference type="InterPro" id="IPR004556">
    <property type="entry name" value="HemK-like"/>
</dbReference>
<evidence type="ECO:0000256" key="5">
    <source>
        <dbReference type="HAMAP-Rule" id="MF_02126"/>
    </source>
</evidence>
<evidence type="ECO:0000256" key="2">
    <source>
        <dbReference type="ARBA" id="ARBA00022679"/>
    </source>
</evidence>
<evidence type="ECO:0000259" key="7">
    <source>
        <dbReference type="Pfam" id="PF17827"/>
    </source>
</evidence>
<dbReference type="NCBIfam" id="TIGR03534">
    <property type="entry name" value="RF_mod_PrmC"/>
    <property type="match status" value="1"/>
</dbReference>
<feature type="binding site" evidence="5">
    <location>
        <position position="168"/>
    </location>
    <ligand>
        <name>S-adenosyl-L-methionine</name>
        <dbReference type="ChEBI" id="CHEBI:59789"/>
    </ligand>
</feature>
<organism evidence="8">
    <name type="scientific">uncultured Sphingomonadaceae bacterium</name>
    <dbReference type="NCBI Taxonomy" id="169976"/>
    <lineage>
        <taxon>Bacteria</taxon>
        <taxon>Pseudomonadati</taxon>
        <taxon>Pseudomonadota</taxon>
        <taxon>Alphaproteobacteria</taxon>
        <taxon>Sphingomonadales</taxon>
        <taxon>Sphingomonadaceae</taxon>
        <taxon>environmental samples</taxon>
    </lineage>
</organism>
<dbReference type="Pfam" id="PF05175">
    <property type="entry name" value="MTS"/>
    <property type="match status" value="1"/>
</dbReference>
<dbReference type="PANTHER" id="PTHR18895">
    <property type="entry name" value="HEMK METHYLTRANSFERASE"/>
    <property type="match status" value="1"/>
</dbReference>
<evidence type="ECO:0000256" key="4">
    <source>
        <dbReference type="ARBA" id="ARBA00048391"/>
    </source>
</evidence>
<dbReference type="GO" id="GO:0102559">
    <property type="term" value="F:peptide chain release factor N(5)-glutamine methyltransferase activity"/>
    <property type="evidence" value="ECO:0007669"/>
    <property type="project" value="UniProtKB-EC"/>
</dbReference>
<dbReference type="InterPro" id="IPR007848">
    <property type="entry name" value="Small_mtfrase_dom"/>
</dbReference>
<feature type="binding site" evidence="5">
    <location>
        <begin position="116"/>
        <end position="120"/>
    </location>
    <ligand>
        <name>S-adenosyl-L-methionine</name>
        <dbReference type="ChEBI" id="CHEBI:59789"/>
    </ligand>
</feature>
<protein>
    <recommendedName>
        <fullName evidence="5">Release factor glutamine methyltransferase</fullName>
        <shortName evidence="5">RF MTase</shortName>
        <ecNumber evidence="5">2.1.1.297</ecNumber>
    </recommendedName>
    <alternativeName>
        <fullName evidence="5">N5-glutamine methyltransferase PrmC</fullName>
    </alternativeName>
    <alternativeName>
        <fullName evidence="5">Protein-(glutamine-N5) MTase PrmC</fullName>
    </alternativeName>
    <alternativeName>
        <fullName evidence="5">Protein-glutamine N-methyltransferase PrmC</fullName>
    </alternativeName>
</protein>
<name>A0A6J4TF99_9SPHN</name>
<dbReference type="Gene3D" id="3.40.50.150">
    <property type="entry name" value="Vaccinia Virus protein VP39"/>
    <property type="match status" value="1"/>
</dbReference>
<evidence type="ECO:0000256" key="1">
    <source>
        <dbReference type="ARBA" id="ARBA00022603"/>
    </source>
</evidence>
<dbReference type="InterPro" id="IPR040758">
    <property type="entry name" value="PrmC_N"/>
</dbReference>
<reference evidence="8" key="1">
    <citation type="submission" date="2020-02" db="EMBL/GenBank/DDBJ databases">
        <authorList>
            <person name="Meier V. D."/>
        </authorList>
    </citation>
    <scope>NUCLEOTIDE SEQUENCE</scope>
    <source>
        <strain evidence="8">AVDCRST_MAG91</strain>
    </source>
</reference>
<dbReference type="Pfam" id="PF17827">
    <property type="entry name" value="PrmC_N"/>
    <property type="match status" value="1"/>
</dbReference>
<keyword evidence="2 5" id="KW-0808">Transferase</keyword>
<dbReference type="SUPFAM" id="SSF53335">
    <property type="entry name" value="S-adenosyl-L-methionine-dependent methyltransferases"/>
    <property type="match status" value="1"/>
</dbReference>
<dbReference type="CDD" id="cd02440">
    <property type="entry name" value="AdoMet_MTases"/>
    <property type="match status" value="1"/>
</dbReference>
<comment type="catalytic activity">
    <reaction evidence="4 5">
        <text>L-glutaminyl-[peptide chain release factor] + S-adenosyl-L-methionine = N(5)-methyl-L-glutaminyl-[peptide chain release factor] + S-adenosyl-L-homocysteine + H(+)</text>
        <dbReference type="Rhea" id="RHEA:42896"/>
        <dbReference type="Rhea" id="RHEA-COMP:10271"/>
        <dbReference type="Rhea" id="RHEA-COMP:10272"/>
        <dbReference type="ChEBI" id="CHEBI:15378"/>
        <dbReference type="ChEBI" id="CHEBI:30011"/>
        <dbReference type="ChEBI" id="CHEBI:57856"/>
        <dbReference type="ChEBI" id="CHEBI:59789"/>
        <dbReference type="ChEBI" id="CHEBI:61891"/>
        <dbReference type="EC" id="2.1.1.297"/>
    </reaction>
</comment>
<dbReference type="InterPro" id="IPR050320">
    <property type="entry name" value="N5-glutamine_MTase"/>
</dbReference>
<dbReference type="NCBIfam" id="TIGR00536">
    <property type="entry name" value="hemK_fam"/>
    <property type="match status" value="1"/>
</dbReference>
<dbReference type="EC" id="2.1.1.297" evidence="5"/>
<dbReference type="PANTHER" id="PTHR18895:SF74">
    <property type="entry name" value="MTRF1L RELEASE FACTOR GLUTAMINE METHYLTRANSFERASE"/>
    <property type="match status" value="1"/>
</dbReference>
<feature type="binding site" evidence="5">
    <location>
        <position position="139"/>
    </location>
    <ligand>
        <name>S-adenosyl-L-methionine</name>
        <dbReference type="ChEBI" id="CHEBI:59789"/>
    </ligand>
</feature>
<accession>A0A6J4TF99</accession>
<dbReference type="GO" id="GO:0032259">
    <property type="term" value="P:methylation"/>
    <property type="evidence" value="ECO:0007669"/>
    <property type="project" value="UniProtKB-KW"/>
</dbReference>
<evidence type="ECO:0000259" key="6">
    <source>
        <dbReference type="Pfam" id="PF05175"/>
    </source>
</evidence>
<feature type="binding site" evidence="5">
    <location>
        <position position="182"/>
    </location>
    <ligand>
        <name>S-adenosyl-L-methionine</name>
        <dbReference type="ChEBI" id="CHEBI:59789"/>
    </ligand>
</feature>
<proteinExistence type="inferred from homology"/>
<dbReference type="EMBL" id="CADCVX010000397">
    <property type="protein sequence ID" value="CAA9520513.1"/>
    <property type="molecule type" value="Genomic_DNA"/>
</dbReference>
<keyword evidence="3 5" id="KW-0949">S-adenosyl-L-methionine</keyword>
<dbReference type="Gene3D" id="1.10.8.10">
    <property type="entry name" value="DNA helicase RuvA subunit, C-terminal domain"/>
    <property type="match status" value="1"/>
</dbReference>
<dbReference type="InterPro" id="IPR002052">
    <property type="entry name" value="DNA_methylase_N6_adenine_CS"/>
</dbReference>
<dbReference type="HAMAP" id="MF_02126">
    <property type="entry name" value="RF_methyltr_PrmC"/>
    <property type="match status" value="1"/>
</dbReference>
<keyword evidence="1 5" id="KW-0489">Methyltransferase</keyword>
<dbReference type="InterPro" id="IPR029063">
    <property type="entry name" value="SAM-dependent_MTases_sf"/>
</dbReference>
<comment type="function">
    <text evidence="5">Methylates the class 1 translation termination release factors RF1/PrfA and RF2/PrfB on the glutamine residue of the universally conserved GGQ motif.</text>
</comment>
<evidence type="ECO:0000313" key="8">
    <source>
        <dbReference type="EMBL" id="CAA9520513.1"/>
    </source>
</evidence>
<comment type="similarity">
    <text evidence="5">Belongs to the protein N5-glutamine methyltransferase family. PrmC subfamily.</text>
</comment>
<dbReference type="GO" id="GO:0003676">
    <property type="term" value="F:nucleic acid binding"/>
    <property type="evidence" value="ECO:0007669"/>
    <property type="project" value="InterPro"/>
</dbReference>
<feature type="domain" description="Methyltransferase small" evidence="6">
    <location>
        <begin position="107"/>
        <end position="190"/>
    </location>
</feature>
<dbReference type="InterPro" id="IPR019874">
    <property type="entry name" value="RF_methyltr_PrmC"/>
</dbReference>
<evidence type="ECO:0000256" key="3">
    <source>
        <dbReference type="ARBA" id="ARBA00022691"/>
    </source>
</evidence>